<sequence length="59" mass="6276">MVDGHPRAAVTVANLGASSLRLASKKESATSAADFIRAGAWIRSSFVLNYKQVLLSDNL</sequence>
<organism evidence="1 2">
    <name type="scientific">Pseudomonas fluorescens HK44</name>
    <dbReference type="NCBI Taxonomy" id="1042209"/>
    <lineage>
        <taxon>Bacteria</taxon>
        <taxon>Pseudomonadati</taxon>
        <taxon>Pseudomonadota</taxon>
        <taxon>Gammaproteobacteria</taxon>
        <taxon>Pseudomonadales</taxon>
        <taxon>Pseudomonadaceae</taxon>
        <taxon>Pseudomonas</taxon>
    </lineage>
</organism>
<dbReference type="Proteomes" id="UP000022611">
    <property type="component" value="Unassembled WGS sequence"/>
</dbReference>
<gene>
    <name evidence="1" type="ORF">HK44_004460</name>
</gene>
<name>A0A010SM93_PSEFL</name>
<accession>A0A010SM93</accession>
<dbReference type="EMBL" id="AFOY02000015">
    <property type="protein sequence ID" value="EXF94080.1"/>
    <property type="molecule type" value="Genomic_DNA"/>
</dbReference>
<dbReference type="AlphaFoldDB" id="A0A010SM93"/>
<dbReference type="PATRIC" id="fig|1042209.11.peg.3249"/>
<comment type="caution">
    <text evidence="1">The sequence shown here is derived from an EMBL/GenBank/DDBJ whole genome shotgun (WGS) entry which is preliminary data.</text>
</comment>
<dbReference type="HOGENOM" id="CLU_2957153_0_0_6"/>
<proteinExistence type="predicted"/>
<evidence type="ECO:0000313" key="2">
    <source>
        <dbReference type="Proteomes" id="UP000022611"/>
    </source>
</evidence>
<protein>
    <submittedName>
        <fullName evidence="1">Uncharacterized protein</fullName>
    </submittedName>
</protein>
<reference evidence="1 2" key="1">
    <citation type="journal article" date="2011" name="J. Bacteriol.">
        <title>Draft genome sequence of the polycyclic aromatic hydrocarbon-degrading, genetically engineered bioluminescent bioreporter Pseudomonas fluorescens HK44.</title>
        <authorList>
            <person name="Chauhan A."/>
            <person name="Layton A.C."/>
            <person name="Williams D.E."/>
            <person name="Smartt A.E."/>
            <person name="Ripp S."/>
            <person name="Karpinets T.V."/>
            <person name="Brown S.D."/>
            <person name="Sayler G.S."/>
        </authorList>
    </citation>
    <scope>NUCLEOTIDE SEQUENCE [LARGE SCALE GENOMIC DNA]</scope>
    <source>
        <strain evidence="1 2">HK44</strain>
    </source>
</reference>
<evidence type="ECO:0000313" key="1">
    <source>
        <dbReference type="EMBL" id="EXF94080.1"/>
    </source>
</evidence>